<evidence type="ECO:0000256" key="6">
    <source>
        <dbReference type="ARBA" id="ARBA00022878"/>
    </source>
</evidence>
<evidence type="ECO:0000256" key="7">
    <source>
        <dbReference type="ARBA" id="ARBA00022964"/>
    </source>
</evidence>
<protein>
    <recommendedName>
        <fullName evidence="4">homogentisate 1,2-dioxygenase</fullName>
        <ecNumber evidence="4">1.13.11.5</ecNumber>
    </recommendedName>
</protein>
<feature type="binding site" evidence="12">
    <location>
        <position position="415"/>
    </location>
    <ligand>
        <name>Fe cation</name>
        <dbReference type="ChEBI" id="CHEBI:24875"/>
    </ligand>
</feature>
<sequence>MASTNGHTATHDATTPSFRQPIFHWTDAGSKKATRPEDPYEYLCGFGNEHQSELVPGALPIGQNSPQKCPYGLYAEQITGSSFAANRANTMRNFLYRRRPAAVHHSYSRAEDNPTLTASFLPKNEELHTIPSQVSWTAFEIPPKSAGAVDFTQGLHTLGGSGHPHLREGIAYHIFAINNSMPNKAFMNIDGDFLLVAQEGHLDIMTEFGHIYLQPSELCVIQRGLRFQVNIVEKYSPNGARGYVVETWGTKWELPELGPLGGYGLGNSRDFLFPTADIDTSSTGEWTIVTKQLHKYYAALQPHTPFDVVAWHGNYIPYKYDMTKFVAQNTASVDHTDPSINTVLTAKSRDENAPLADFLVFGPRWDVAENTFRPPYFHRNCASEFLAKIYGPSGGGRSEVFVPGGASYESGFTPHGSIDEKTIAAMDAKLEPRKIFLGSLVIMLESCRSLLFTDWAMKDSGVLAAEDISADAWDVIPDRFGENEEAQKYLRAIGKLSPVQQKK</sequence>
<dbReference type="GO" id="GO:0004411">
    <property type="term" value="F:homogentisate 1,2-dioxygenase activity"/>
    <property type="evidence" value="ECO:0007669"/>
    <property type="project" value="UniProtKB-EC"/>
</dbReference>
<evidence type="ECO:0000313" key="17">
    <source>
        <dbReference type="Proteomes" id="UP000054342"/>
    </source>
</evidence>
<dbReference type="FunFam" id="2.60.120.10:FF:000034">
    <property type="entry name" value="Homogentisate 1,2-dioxygenase"/>
    <property type="match status" value="1"/>
</dbReference>
<keyword evidence="5 12" id="KW-0479">Metal-binding</keyword>
<feature type="binding site" evidence="12">
    <location>
        <position position="378"/>
    </location>
    <ligand>
        <name>Fe cation</name>
        <dbReference type="ChEBI" id="CHEBI:24875"/>
    </ligand>
</feature>
<dbReference type="OrthoDB" id="1689029at2759"/>
<proteinExistence type="inferred from homology"/>
<dbReference type="InterPro" id="IPR005708">
    <property type="entry name" value="Homogentis_dOase"/>
</dbReference>
<dbReference type="GO" id="GO:0046872">
    <property type="term" value="F:metal ion binding"/>
    <property type="evidence" value="ECO:0007669"/>
    <property type="project" value="UniProtKB-KW"/>
</dbReference>
<dbReference type="AlphaFoldDB" id="A0A0D2CKV9"/>
<evidence type="ECO:0000256" key="13">
    <source>
        <dbReference type="SAM" id="MobiDB-lite"/>
    </source>
</evidence>
<evidence type="ECO:0000256" key="3">
    <source>
        <dbReference type="ARBA" id="ARBA00007757"/>
    </source>
</evidence>
<evidence type="ECO:0000256" key="8">
    <source>
        <dbReference type="ARBA" id="ARBA00023002"/>
    </source>
</evidence>
<keyword evidence="7 16" id="KW-0223">Dioxygenase</keyword>
<dbReference type="PANTHER" id="PTHR11056:SF5">
    <property type="entry name" value="HOMOGENTISATE 1,2-DIOXYGENASE"/>
    <property type="match status" value="1"/>
</dbReference>
<dbReference type="EMBL" id="KN847323">
    <property type="protein sequence ID" value="KIW50447.1"/>
    <property type="molecule type" value="Genomic_DNA"/>
</dbReference>
<dbReference type="Pfam" id="PF04209">
    <property type="entry name" value="HgmA_C"/>
    <property type="match status" value="1"/>
</dbReference>
<evidence type="ECO:0000256" key="4">
    <source>
        <dbReference type="ARBA" id="ARBA00013127"/>
    </source>
</evidence>
<comment type="cofactor">
    <cofactor evidence="1 12">
        <name>Fe cation</name>
        <dbReference type="ChEBI" id="CHEBI:24875"/>
    </cofactor>
</comment>
<feature type="compositionally biased region" description="Polar residues" evidence="13">
    <location>
        <begin position="1"/>
        <end position="18"/>
    </location>
</feature>
<keyword evidence="9 12" id="KW-0408">Iron</keyword>
<dbReference type="SUPFAM" id="SSF51182">
    <property type="entry name" value="RmlC-like cupins"/>
    <property type="match status" value="1"/>
</dbReference>
<evidence type="ECO:0000259" key="14">
    <source>
        <dbReference type="Pfam" id="PF04209"/>
    </source>
</evidence>
<evidence type="ECO:0000256" key="2">
    <source>
        <dbReference type="ARBA" id="ARBA00004704"/>
    </source>
</evidence>
<feature type="binding site" evidence="12">
    <location>
        <position position="384"/>
    </location>
    <ligand>
        <name>Fe cation</name>
        <dbReference type="ChEBI" id="CHEBI:24875"/>
    </ligand>
</feature>
<keyword evidence="17" id="KW-1185">Reference proteome</keyword>
<feature type="domain" description="Homogentisate 1,2-dioxygenase C-terminal" evidence="14">
    <location>
        <begin position="324"/>
        <end position="460"/>
    </location>
</feature>
<evidence type="ECO:0000259" key="15">
    <source>
        <dbReference type="Pfam" id="PF20510"/>
    </source>
</evidence>
<dbReference type="CDD" id="cd07000">
    <property type="entry name" value="cupin_HGO_N"/>
    <property type="match status" value="1"/>
</dbReference>
<dbReference type="UniPathway" id="UPA00139">
    <property type="reaction ID" value="UER00339"/>
</dbReference>
<evidence type="ECO:0000256" key="1">
    <source>
        <dbReference type="ARBA" id="ARBA00001962"/>
    </source>
</evidence>
<dbReference type="Proteomes" id="UP000054342">
    <property type="component" value="Unassembled WGS sequence"/>
</dbReference>
<dbReference type="GO" id="GO:0005737">
    <property type="term" value="C:cytoplasm"/>
    <property type="evidence" value="ECO:0007669"/>
    <property type="project" value="TreeGrafter"/>
</dbReference>
<accession>A0A0D2CKV9</accession>
<dbReference type="STRING" id="348802.A0A0D2CKV9"/>
<dbReference type="GO" id="GO:0006559">
    <property type="term" value="P:L-phenylalanine catabolic process"/>
    <property type="evidence" value="ECO:0007669"/>
    <property type="project" value="UniProtKB-UniPathway"/>
</dbReference>
<feature type="domain" description="Homogentisate 1,2-dioxygenase N-terminal" evidence="15">
    <location>
        <begin position="41"/>
        <end position="322"/>
    </location>
</feature>
<evidence type="ECO:0000313" key="16">
    <source>
        <dbReference type="EMBL" id="KIW50447.1"/>
    </source>
</evidence>
<comment type="pathway">
    <text evidence="2">Amino-acid degradation; L-phenylalanine degradation; acetoacetate and fumarate from L-phenylalanine: step 4/6.</text>
</comment>
<dbReference type="EC" id="1.13.11.5" evidence="4"/>
<feature type="active site" description="Proton acceptor" evidence="11">
    <location>
        <position position="335"/>
    </location>
</feature>
<evidence type="ECO:0000256" key="12">
    <source>
        <dbReference type="PIRSR" id="PIRSR605708-2"/>
    </source>
</evidence>
<comment type="similarity">
    <text evidence="3">Belongs to the homogentisate dioxygenase family.</text>
</comment>
<dbReference type="RefSeq" id="XP_013311031.1">
    <property type="nucleotide sequence ID" value="XM_013455577.1"/>
</dbReference>
<dbReference type="PANTHER" id="PTHR11056">
    <property type="entry name" value="HOMOGENTISATE 1,2-DIOXYGENASE"/>
    <property type="match status" value="1"/>
</dbReference>
<dbReference type="HOGENOM" id="CLU_027174_0_1_1"/>
<reference evidence="16 17" key="1">
    <citation type="submission" date="2015-01" db="EMBL/GenBank/DDBJ databases">
        <title>The Genome Sequence of Exophiala xenobiotica CBS118157.</title>
        <authorList>
            <consortium name="The Broad Institute Genomics Platform"/>
            <person name="Cuomo C."/>
            <person name="de Hoog S."/>
            <person name="Gorbushina A."/>
            <person name="Stielow B."/>
            <person name="Teixiera M."/>
            <person name="Abouelleil A."/>
            <person name="Chapman S.B."/>
            <person name="Priest M."/>
            <person name="Young S.K."/>
            <person name="Wortman J."/>
            <person name="Nusbaum C."/>
            <person name="Birren B."/>
        </authorList>
    </citation>
    <scope>NUCLEOTIDE SEQUENCE [LARGE SCALE GENOMIC DNA]</scope>
    <source>
        <strain evidence="16 17">CBS 118157</strain>
    </source>
</reference>
<dbReference type="InterPro" id="IPR046452">
    <property type="entry name" value="HgmA_N"/>
</dbReference>
<feature type="binding site" evidence="12">
    <location>
        <position position="415"/>
    </location>
    <ligand>
        <name>homogentisate</name>
        <dbReference type="ChEBI" id="CHEBI:16169"/>
    </ligand>
</feature>
<dbReference type="InterPro" id="IPR011051">
    <property type="entry name" value="RmlC_Cupin_sf"/>
</dbReference>
<evidence type="ECO:0000256" key="9">
    <source>
        <dbReference type="ARBA" id="ARBA00023004"/>
    </source>
</evidence>
<feature type="region of interest" description="Disordered" evidence="13">
    <location>
        <begin position="1"/>
        <end position="22"/>
    </location>
</feature>
<dbReference type="Pfam" id="PF20510">
    <property type="entry name" value="HgmA_N"/>
    <property type="match status" value="1"/>
</dbReference>
<evidence type="ECO:0000256" key="11">
    <source>
        <dbReference type="PIRSR" id="PIRSR605708-1"/>
    </source>
</evidence>
<dbReference type="GeneID" id="25333942"/>
<keyword evidence="10" id="KW-0585">Phenylalanine catabolism</keyword>
<keyword evidence="8" id="KW-0560">Oxidoreductase</keyword>
<dbReference type="GO" id="GO:0006572">
    <property type="term" value="P:L-tyrosine catabolic process"/>
    <property type="evidence" value="ECO:0007669"/>
    <property type="project" value="UniProtKB-KW"/>
</dbReference>
<organism evidence="16 17">
    <name type="scientific">Exophiala xenobiotica</name>
    <dbReference type="NCBI Taxonomy" id="348802"/>
    <lineage>
        <taxon>Eukaryota</taxon>
        <taxon>Fungi</taxon>
        <taxon>Dikarya</taxon>
        <taxon>Ascomycota</taxon>
        <taxon>Pezizomycotina</taxon>
        <taxon>Eurotiomycetes</taxon>
        <taxon>Chaetothyriomycetidae</taxon>
        <taxon>Chaetothyriales</taxon>
        <taxon>Herpotrichiellaceae</taxon>
        <taxon>Exophiala</taxon>
    </lineage>
</organism>
<evidence type="ECO:0000256" key="10">
    <source>
        <dbReference type="ARBA" id="ARBA00023232"/>
    </source>
</evidence>
<dbReference type="InterPro" id="IPR046451">
    <property type="entry name" value="HgmA_C"/>
</dbReference>
<dbReference type="InterPro" id="IPR014710">
    <property type="entry name" value="RmlC-like_jellyroll"/>
</dbReference>
<gene>
    <name evidence="16" type="ORF">PV05_12034</name>
</gene>
<dbReference type="Gene3D" id="2.60.120.10">
    <property type="entry name" value="Jelly Rolls"/>
    <property type="match status" value="1"/>
</dbReference>
<evidence type="ECO:0000256" key="5">
    <source>
        <dbReference type="ARBA" id="ARBA00022723"/>
    </source>
</evidence>
<name>A0A0D2CKV9_9EURO</name>
<keyword evidence="6" id="KW-0828">Tyrosine catabolism</keyword>